<evidence type="ECO:0000313" key="2">
    <source>
        <dbReference type="Proteomes" id="UP000703674"/>
    </source>
</evidence>
<organism evidence="1 2">
    <name type="scientific">Salinimicrobium oceani</name>
    <dbReference type="NCBI Taxonomy" id="2722702"/>
    <lineage>
        <taxon>Bacteria</taxon>
        <taxon>Pseudomonadati</taxon>
        <taxon>Bacteroidota</taxon>
        <taxon>Flavobacteriia</taxon>
        <taxon>Flavobacteriales</taxon>
        <taxon>Flavobacteriaceae</taxon>
        <taxon>Salinimicrobium</taxon>
    </lineage>
</organism>
<reference evidence="1 2" key="1">
    <citation type="submission" date="2020-03" db="EMBL/GenBank/DDBJ databases">
        <title>Salinimicrobium sp. nov, isolated from SCS.</title>
        <authorList>
            <person name="Cao W.R."/>
        </authorList>
    </citation>
    <scope>NUCLEOTIDE SEQUENCE [LARGE SCALE GENOMIC DNA]</scope>
    <source>
        <strain evidence="2">J15B91</strain>
    </source>
</reference>
<protein>
    <submittedName>
        <fullName evidence="1">Uncharacterized protein</fullName>
    </submittedName>
</protein>
<evidence type="ECO:0000313" key="1">
    <source>
        <dbReference type="EMBL" id="NJW55604.1"/>
    </source>
</evidence>
<gene>
    <name evidence="1" type="ORF">HC175_22070</name>
</gene>
<feature type="non-terminal residue" evidence="1">
    <location>
        <position position="92"/>
    </location>
</feature>
<dbReference type="Proteomes" id="UP000703674">
    <property type="component" value="Unassembled WGS sequence"/>
</dbReference>
<comment type="caution">
    <text evidence="1">The sequence shown here is derived from an EMBL/GenBank/DDBJ whole genome shotgun (WGS) entry which is preliminary data.</text>
</comment>
<accession>A0ABX1D7E1</accession>
<name>A0ABX1D7E1_9FLAO</name>
<proteinExistence type="predicted"/>
<sequence>MNPMYRDKIILTYRQLLETHEELMERIINVGMTGEFAEINEIFREGDTFKFDLEMFRDSKDQNLQLLLGLFDELENVMNTLANVNGITEEEL</sequence>
<keyword evidence="2" id="KW-1185">Reference proteome</keyword>
<dbReference type="EMBL" id="JAAVJR010001335">
    <property type="protein sequence ID" value="NJW55604.1"/>
    <property type="molecule type" value="Genomic_DNA"/>
</dbReference>